<evidence type="ECO:0000313" key="4">
    <source>
        <dbReference type="Proteomes" id="UP001642360"/>
    </source>
</evidence>
<dbReference type="InterPro" id="IPR044662">
    <property type="entry name" value="HS1/DABB1-like"/>
</dbReference>
<dbReference type="SMART" id="SM00886">
    <property type="entry name" value="Dabb"/>
    <property type="match status" value="2"/>
</dbReference>
<dbReference type="PANTHER" id="PTHR33178:SF3">
    <property type="entry name" value="STRESS-RESPONSE A_B BARREL DOMAIN-CONTAINING PROTEIN UP3"/>
    <property type="match status" value="1"/>
</dbReference>
<feature type="domain" description="Stress-response A/B barrel" evidence="2">
    <location>
        <begin position="218"/>
        <end position="312"/>
    </location>
</feature>
<organism evidence="3 4">
    <name type="scientific">Ilex paraguariensis</name>
    <name type="common">yerba mate</name>
    <dbReference type="NCBI Taxonomy" id="185542"/>
    <lineage>
        <taxon>Eukaryota</taxon>
        <taxon>Viridiplantae</taxon>
        <taxon>Streptophyta</taxon>
        <taxon>Embryophyta</taxon>
        <taxon>Tracheophyta</taxon>
        <taxon>Spermatophyta</taxon>
        <taxon>Magnoliopsida</taxon>
        <taxon>eudicotyledons</taxon>
        <taxon>Gunneridae</taxon>
        <taxon>Pentapetalae</taxon>
        <taxon>asterids</taxon>
        <taxon>campanulids</taxon>
        <taxon>Aquifoliales</taxon>
        <taxon>Aquifoliaceae</taxon>
        <taxon>Ilex</taxon>
    </lineage>
</organism>
<dbReference type="Pfam" id="PF07876">
    <property type="entry name" value="Dabb"/>
    <property type="match status" value="2"/>
</dbReference>
<dbReference type="AlphaFoldDB" id="A0ABC8SRR0"/>
<accession>A0ABC8SRR0</accession>
<evidence type="ECO:0000313" key="3">
    <source>
        <dbReference type="EMBL" id="CAK9159770.1"/>
    </source>
</evidence>
<comment type="caution">
    <text evidence="3">The sequence shown here is derived from an EMBL/GenBank/DDBJ whole genome shotgun (WGS) entry which is preliminary data.</text>
</comment>
<evidence type="ECO:0000259" key="2">
    <source>
        <dbReference type="PROSITE" id="PS51502"/>
    </source>
</evidence>
<evidence type="ECO:0000256" key="1">
    <source>
        <dbReference type="ARBA" id="ARBA00011738"/>
    </source>
</evidence>
<name>A0ABC8SRR0_9AQUA</name>
<dbReference type="PROSITE" id="PS51502">
    <property type="entry name" value="S_R_A_B_BARREL"/>
    <property type="match status" value="2"/>
</dbReference>
<dbReference type="PANTHER" id="PTHR33178">
    <property type="match status" value="1"/>
</dbReference>
<proteinExistence type="predicted"/>
<dbReference type="InterPro" id="IPR013097">
    <property type="entry name" value="Dabb"/>
</dbReference>
<keyword evidence="4" id="KW-1185">Reference proteome</keyword>
<comment type="subunit">
    <text evidence="1">Homodimer.</text>
</comment>
<sequence length="322" mass="35658">MSFSLQDNALFVTHLIDLRREFELETKSHTLELNVTASITIKHHATPLLPLTMLCSRARSYLLSPLSLSSLPPLKPLHLLRRRFKPQTTVTPPSITMSTSTTPNHHIIEHVVLFKAKPSAEPTRINAMVNGLNSLTSLNQVLHLTAGPLLRTRSQSLSFTHILHTRYKSKTDLADYSAHPSHVGVVNEFVKPIVDDIMAFDWVNDDVTCPVVVKPGSAMRVSLLKLKEGLEENEKEKILGVIGGLKSKFGLIDQLSFGENFSPDRAKGYSIGSIGVFPGLSELEELDSNAELVNEQKEKVRDLLDSVLVVDYVVPQSQTASL</sequence>
<dbReference type="InterPro" id="IPR011008">
    <property type="entry name" value="Dimeric_a/b-barrel"/>
</dbReference>
<dbReference type="Proteomes" id="UP001642360">
    <property type="component" value="Unassembled WGS sequence"/>
</dbReference>
<reference evidence="3 4" key="1">
    <citation type="submission" date="2024-02" db="EMBL/GenBank/DDBJ databases">
        <authorList>
            <person name="Vignale AGUSTIN F."/>
            <person name="Sosa J E."/>
            <person name="Modenutti C."/>
        </authorList>
    </citation>
    <scope>NUCLEOTIDE SEQUENCE [LARGE SCALE GENOMIC DNA]</scope>
</reference>
<dbReference type="EMBL" id="CAUOFW020003397">
    <property type="protein sequence ID" value="CAK9159770.1"/>
    <property type="molecule type" value="Genomic_DNA"/>
</dbReference>
<protein>
    <recommendedName>
        <fullName evidence="2">Stress-response A/B barrel domain-containing protein</fullName>
    </recommendedName>
</protein>
<feature type="domain" description="Stress-response A/B barrel" evidence="2">
    <location>
        <begin position="108"/>
        <end position="202"/>
    </location>
</feature>
<gene>
    <name evidence="3" type="ORF">ILEXP_LOCUS28477</name>
</gene>
<dbReference type="Gene3D" id="3.30.70.100">
    <property type="match status" value="2"/>
</dbReference>
<dbReference type="SUPFAM" id="SSF54909">
    <property type="entry name" value="Dimeric alpha+beta barrel"/>
    <property type="match status" value="2"/>
</dbReference>